<dbReference type="Gene3D" id="2.160.10.10">
    <property type="entry name" value="Hexapeptide repeat proteins"/>
    <property type="match status" value="1"/>
</dbReference>
<evidence type="ECO:0000313" key="5">
    <source>
        <dbReference type="EMBL" id="TWT36589.1"/>
    </source>
</evidence>
<dbReference type="EMBL" id="SIHJ01000001">
    <property type="protein sequence ID" value="TWT36589.1"/>
    <property type="molecule type" value="Genomic_DNA"/>
</dbReference>
<keyword evidence="2" id="KW-1015">Disulfide bond</keyword>
<dbReference type="GO" id="GO:0000272">
    <property type="term" value="P:polysaccharide catabolic process"/>
    <property type="evidence" value="ECO:0007669"/>
    <property type="project" value="InterPro"/>
</dbReference>
<name>A0A5C5VFD0_9BACT</name>
<dbReference type="Gene3D" id="2.60.120.200">
    <property type="match status" value="3"/>
</dbReference>
<accession>A0A5C5VFD0</accession>
<evidence type="ECO:0000256" key="1">
    <source>
        <dbReference type="ARBA" id="ARBA00022729"/>
    </source>
</evidence>
<evidence type="ECO:0000259" key="4">
    <source>
        <dbReference type="SMART" id="SM00560"/>
    </source>
</evidence>
<feature type="domain" description="LamG-like jellyroll fold" evidence="4">
    <location>
        <begin position="1302"/>
        <end position="1436"/>
    </location>
</feature>
<evidence type="ECO:0000256" key="3">
    <source>
        <dbReference type="SAM" id="MobiDB-lite"/>
    </source>
</evidence>
<keyword evidence="1" id="KW-0732">Signal</keyword>
<dbReference type="Pfam" id="PF13385">
    <property type="entry name" value="Laminin_G_3"/>
    <property type="match status" value="3"/>
</dbReference>
<feature type="compositionally biased region" description="Polar residues" evidence="3">
    <location>
        <begin position="1541"/>
        <end position="1552"/>
    </location>
</feature>
<dbReference type="NCBIfam" id="NF012209">
    <property type="entry name" value="LEPR-8K"/>
    <property type="match status" value="1"/>
</dbReference>
<evidence type="ECO:0000313" key="6">
    <source>
        <dbReference type="Proteomes" id="UP000316714"/>
    </source>
</evidence>
<dbReference type="RefSeq" id="WP_146563601.1">
    <property type="nucleotide sequence ID" value="NZ_SIHJ01000001.1"/>
</dbReference>
<dbReference type="OrthoDB" id="9801679at2"/>
<organism evidence="5 6">
    <name type="scientific">Posidoniimonas corsicana</name>
    <dbReference type="NCBI Taxonomy" id="1938618"/>
    <lineage>
        <taxon>Bacteria</taxon>
        <taxon>Pseudomonadati</taxon>
        <taxon>Planctomycetota</taxon>
        <taxon>Planctomycetia</taxon>
        <taxon>Pirellulales</taxon>
        <taxon>Lacipirellulaceae</taxon>
        <taxon>Posidoniimonas</taxon>
    </lineage>
</organism>
<dbReference type="PANTHER" id="PTHR42535:SF2">
    <property type="entry name" value="CHROMOSOME UNDETERMINED SCAFFOLD_146, WHOLE GENOME SHOTGUN SEQUENCE"/>
    <property type="match status" value="1"/>
</dbReference>
<dbReference type="InterPro" id="IPR036439">
    <property type="entry name" value="Dockerin_dom_sf"/>
</dbReference>
<keyword evidence="6" id="KW-1185">Reference proteome</keyword>
<sequence>MAGGNKRAGTASRRSWFERLEDRVLLAGDPVAEWKFDSSTGAVLVDSVSSADGVVTGSSVYNSTGTGLVDVMPVWTASNPTQWGDGTQNGALRLFSDTDGAIVDASDAPQFTAVSLWFKADTTSPTRYNPNGSGGGNTSGTPVAMPLFESGSGSSGVSIYLYNDRLYVGAWNSSIPGWTNGTWLYTSQHAVVAGRWHHVVLTITPSSSPQAGGMVGYLDGVQFGEGNGATVAGGESMALGRTDGTTRFLLGTGGGSVLNNNSASSSNNRGFAGYLDEARLYNEPLSAADVVEIYEATAPDTPEEEWLIRDSGRAAVIGRFRFAGQLASEHFVFKWGPDLTNAMQPVSTYIQQNLNRLEMAWDIIVEQSGMAPPSARNGVNYKINAYILDTGLWWVDANGGTFSGAFAGPDPTGFSAMYVSPWALGQFQSPRSIYVEPWGQVANTTTTPHEFTHVLQSESGGFGASDFSGPFYEAHANFGASLVDPYDSGNFRAEITARSSINGRYGERRHRYSMATDFRYQAHPFLNYLTELPEYGAAFVTSGLWSDTDAQGPGKDPWLVLRNNFSSDEQFAQVYAEYVASTVTYKSLYGGDLLSGLPSIPAHDTTQRYFRTYLEPVGSSPGWYQVPEQDTPEQYGANLIKLTPIDRVAGQAHVVEVDLDGYVLPGQSSGVYATLVAISGSGAAVQERFSESWQDGTLTFTLQPDETDLYLAVTAIPSAHKSYIWSHPFHPAGNIGYGLDRFPYRVSIDGAVPARSEEAGARPAPNASAVRHINPDGSIGGWKTVAVPASVYLGPNVWVTGGLLRENARIEGYATITGGLVAGNAVVYGHAIIAGGSVRDDASVGDYATIAGGAVSGEARVTGDALVSGGQIRDQALVTDYATIVGGSTVVGGQTVVKGYGVVDNADMQGNAIVMSSGLAAGTGLVTDRGVQFNGEPSPQESPLMTRQYNNLFARYTFDTRDDNAVWDDFNTTYGWMSDTPADWAFSSGVSGLSGVLGFGTDEQYVELSTELAAFSDQTLQLWARWDGTGDTDQRLFEFSRDADNYLYLQPTSRQGGVKFEISVDGVARTLYAVEPLIAGAWQHVAVTFEDYTATLWVDGAAVAAKTSVTMNPHQIRATSALLGKGVGDESGFRGDIDNFLIFSDTRTSAEILSDVRQVLGGGYTPGPAAEIDHDPGDYNRDGQVDAADYTVWRDTVGVAVATPGAGADGDYNGVVDDADYAVWRSHFGIVTPEGQDVMPDPDEQLLIAHYAFNGDASDSSQEYDTQTTGEPVYITGVDGLAIHLDGANDFVTLPPGVASHDDITVSAWVYWDGGDAWQRLFDFGNNTTEYMFLTPSAGGGAVMRFAITVGGNGAEQVLETAAMTPGVWTHVAVTLDGDIGTLYVNGSVADSEPITLNPSDFAPALNYIGESQWPDPLLEGRVDEVRIYNYALSATEIGGLAASAPATSAGESEVEPNEPWVLAFASVGLSQTGPSAAATDAAMATPIAPLENSVADELVALQLESQRTRRGHEPFSGASMQLADSTEDYLEAKPPVGSPLETSVSDNAFQR</sequence>
<dbReference type="InterPro" id="IPR011004">
    <property type="entry name" value="Trimer_LpxA-like_sf"/>
</dbReference>
<dbReference type="PROSITE" id="PS00018">
    <property type="entry name" value="EF_HAND_1"/>
    <property type="match status" value="1"/>
</dbReference>
<dbReference type="InterPro" id="IPR018247">
    <property type="entry name" value="EF_Hand_1_Ca_BS"/>
</dbReference>
<dbReference type="Gene3D" id="1.10.1330.10">
    <property type="entry name" value="Dockerin domain"/>
    <property type="match status" value="1"/>
</dbReference>
<protein>
    <submittedName>
        <fullName evidence="5">Laminin G domain protein</fullName>
    </submittedName>
</protein>
<dbReference type="InterPro" id="IPR053786">
    <property type="entry name" value="LEPRxLL_CS"/>
</dbReference>
<dbReference type="InterPro" id="IPR013320">
    <property type="entry name" value="ConA-like_dom_sf"/>
</dbReference>
<dbReference type="InterPro" id="IPR045690">
    <property type="entry name" value="DUF6055"/>
</dbReference>
<feature type="region of interest" description="Disordered" evidence="3">
    <location>
        <begin position="1507"/>
        <end position="1552"/>
    </location>
</feature>
<proteinExistence type="predicted"/>
<dbReference type="SMART" id="SM00560">
    <property type="entry name" value="LamGL"/>
    <property type="match status" value="1"/>
</dbReference>
<dbReference type="PANTHER" id="PTHR42535">
    <property type="entry name" value="OOKINETE PROTEIN, PUTATIVE-RELATED"/>
    <property type="match status" value="1"/>
</dbReference>
<dbReference type="Pfam" id="PF19527">
    <property type="entry name" value="DUF6055"/>
    <property type="match status" value="1"/>
</dbReference>
<dbReference type="InterPro" id="IPR006558">
    <property type="entry name" value="LamG-like"/>
</dbReference>
<reference evidence="5 6" key="1">
    <citation type="submission" date="2019-02" db="EMBL/GenBank/DDBJ databases">
        <title>Deep-cultivation of Planctomycetes and their phenomic and genomic characterization uncovers novel biology.</title>
        <authorList>
            <person name="Wiegand S."/>
            <person name="Jogler M."/>
            <person name="Boedeker C."/>
            <person name="Pinto D."/>
            <person name="Vollmers J."/>
            <person name="Rivas-Marin E."/>
            <person name="Kohn T."/>
            <person name="Peeters S.H."/>
            <person name="Heuer A."/>
            <person name="Rast P."/>
            <person name="Oberbeckmann S."/>
            <person name="Bunk B."/>
            <person name="Jeske O."/>
            <person name="Meyerdierks A."/>
            <person name="Storesund J.E."/>
            <person name="Kallscheuer N."/>
            <person name="Luecker S."/>
            <person name="Lage O.M."/>
            <person name="Pohl T."/>
            <person name="Merkel B.J."/>
            <person name="Hornburger P."/>
            <person name="Mueller R.-W."/>
            <person name="Bruemmer F."/>
            <person name="Labrenz M."/>
            <person name="Spormann A.M."/>
            <person name="Op Den Camp H."/>
            <person name="Overmann J."/>
            <person name="Amann R."/>
            <person name="Jetten M.S.M."/>
            <person name="Mascher T."/>
            <person name="Medema M.H."/>
            <person name="Devos D.P."/>
            <person name="Kaster A.-K."/>
            <person name="Ovreas L."/>
            <person name="Rohde M."/>
            <person name="Galperin M.Y."/>
            <person name="Jogler C."/>
        </authorList>
    </citation>
    <scope>NUCLEOTIDE SEQUENCE [LARGE SCALE GENOMIC DNA]</scope>
    <source>
        <strain evidence="5 6">KOR34</strain>
    </source>
</reference>
<dbReference type="SUPFAM" id="SSF49899">
    <property type="entry name" value="Concanavalin A-like lectins/glucanases"/>
    <property type="match status" value="3"/>
</dbReference>
<dbReference type="SUPFAM" id="SSF51161">
    <property type="entry name" value="Trimeric LpxA-like enzymes"/>
    <property type="match status" value="1"/>
</dbReference>
<dbReference type="Proteomes" id="UP000316714">
    <property type="component" value="Unassembled WGS sequence"/>
</dbReference>
<evidence type="ECO:0000256" key="2">
    <source>
        <dbReference type="ARBA" id="ARBA00023157"/>
    </source>
</evidence>
<comment type="caution">
    <text evidence="5">The sequence shown here is derived from an EMBL/GenBank/DDBJ whole genome shotgun (WGS) entry which is preliminary data.</text>
</comment>
<gene>
    <name evidence="5" type="ORF">KOR34_14950</name>
</gene>